<evidence type="ECO:0000256" key="1">
    <source>
        <dbReference type="ARBA" id="ARBA00004442"/>
    </source>
</evidence>
<dbReference type="Gene3D" id="2.40.160.20">
    <property type="match status" value="4"/>
</dbReference>
<feature type="compositionally biased region" description="Low complexity" evidence="6">
    <location>
        <begin position="804"/>
        <end position="819"/>
    </location>
</feature>
<dbReference type="AlphaFoldDB" id="A0A1C3TUU4"/>
<dbReference type="InterPro" id="IPR011250">
    <property type="entry name" value="OMP/PagP_B-barrel"/>
</dbReference>
<evidence type="ECO:0000313" key="10">
    <source>
        <dbReference type="Proteomes" id="UP000183174"/>
    </source>
</evidence>
<evidence type="ECO:0000256" key="3">
    <source>
        <dbReference type="ARBA" id="ARBA00023136"/>
    </source>
</evidence>
<gene>
    <name evidence="9" type="ORF">GA0061099_100137</name>
</gene>
<dbReference type="InterPro" id="IPR027385">
    <property type="entry name" value="Beta-barrel_OMP"/>
</dbReference>
<organism evidence="9 10">
    <name type="scientific">Bradyrhizobium yuanmingense</name>
    <dbReference type="NCBI Taxonomy" id="108015"/>
    <lineage>
        <taxon>Bacteria</taxon>
        <taxon>Pseudomonadati</taxon>
        <taxon>Pseudomonadota</taxon>
        <taxon>Alphaproteobacteria</taxon>
        <taxon>Hyphomicrobiales</taxon>
        <taxon>Nitrobacteraceae</taxon>
        <taxon>Bradyrhizobium</taxon>
    </lineage>
</organism>
<feature type="signal peptide" evidence="7">
    <location>
        <begin position="1"/>
        <end position="33"/>
    </location>
</feature>
<keyword evidence="3" id="KW-0472">Membrane</keyword>
<keyword evidence="4" id="KW-0998">Cell outer membrane</keyword>
<feature type="compositionally biased region" description="Low complexity" evidence="6">
    <location>
        <begin position="533"/>
        <end position="552"/>
    </location>
</feature>
<evidence type="ECO:0000256" key="2">
    <source>
        <dbReference type="ARBA" id="ARBA00022729"/>
    </source>
</evidence>
<evidence type="ECO:0000256" key="5">
    <source>
        <dbReference type="ARBA" id="ARBA00038306"/>
    </source>
</evidence>
<evidence type="ECO:0000313" key="9">
    <source>
        <dbReference type="EMBL" id="SCB06980.1"/>
    </source>
</evidence>
<reference evidence="9 10" key="1">
    <citation type="submission" date="2016-08" db="EMBL/GenBank/DDBJ databases">
        <authorList>
            <person name="Seilhamer J.J."/>
        </authorList>
    </citation>
    <scope>NUCLEOTIDE SEQUENCE [LARGE SCALE GENOMIC DNA]</scope>
    <source>
        <strain evidence="9 10">CCBAU 10071</strain>
    </source>
</reference>
<dbReference type="InterPro" id="IPR051692">
    <property type="entry name" value="OMP-like"/>
</dbReference>
<dbReference type="Pfam" id="PF13505">
    <property type="entry name" value="OMP_b-brl"/>
    <property type="match status" value="2"/>
</dbReference>
<feature type="domain" description="Outer membrane protein beta-barrel" evidence="8">
    <location>
        <begin position="324"/>
        <end position="537"/>
    </location>
</feature>
<comment type="subcellular location">
    <subcellularLocation>
        <location evidence="1">Cell outer membrane</location>
    </subcellularLocation>
</comment>
<accession>A0A1C3TUU4</accession>
<feature type="chain" id="PRO_5008682406" evidence="7">
    <location>
        <begin position="34"/>
        <end position="1108"/>
    </location>
</feature>
<feature type="region of interest" description="Disordered" evidence="6">
    <location>
        <begin position="527"/>
        <end position="554"/>
    </location>
</feature>
<evidence type="ECO:0000256" key="7">
    <source>
        <dbReference type="SAM" id="SignalP"/>
    </source>
</evidence>
<sequence length="1108" mass="114584">MELELGGGVKKLTSLTGASLAGASIMVSAGALAADLSVKAPPRPAWVDSWAGPYIGAYFGAGAGRVTESSTGRFGNSSVSTNAGVVTSSSTLVGTTASNLAGDVTGSMVDLFAGYNWQAGSIVAGGQVEGTVFSDVALKPFGNETLNSVSTNVLLGAVTSTGARTAIVQSNQQLRSRVGLIGRVGFLARPDLLLYGLGGLELGHFTFADGADPFGGDNNKWVAGYTVGAGGELKLTGNWSLRGEYRYLNFGFNRSAAASSTANSATGATTSVSTSSQSFSSRINADFHLAKIGLVYQFGDSGPLSAMAAIPSAARGSSFASAWGDSWAGPYIGAYVGAGAGRARQTSTRIDDEGGVSVPGGSSAFTQSGFGNLAGNMTGSMVDLFAGYNWRTGNVVVGGQIEGTLFSDVTTRMVGNEAYSSVSSDNGVVTSTESGTNSIEDRQQLRSNVGVIGRAGYLVTPNVLLYGLGGLALGHLTYPDNYPDPEAQVSDKNGKWVAGYVAGAGGEVKLTDSWSLRGEYRYMHFGYDRNEPSGNSSTSVSGGGTNTSTNSTVHRRHIDADFHVGKVGLVYQFGASGARSAMAAPPGPAWSDGWAGPYIGAYFGAGAGRAAETIATNNSRTSTTTSVGTTTSTSTESARGRPVGDVTGSMVDLFAGYNWRAGNVVAGGQIEGSVFSDVTFNTIGPQTFTSVDTSNGAVTSRFSGSQTAASQAPQQLRSNVGVIGRAGYLVTPNVLLYGLGGLALGHFTNADGDFSRGDSSGKWVAGYTLGAGGEVKLTGNWSLRGEYRYAHYGFDRDESSKFASNSQSTGSSRTSVSTDSTHRQINADFHTGKIGMVYRFGEGGPRSAMAAMPGAPSDHWAGPYLGAYFAAGAGRARQNLASTADSAQQNFNGAVLTTNGVVSTTTRGNAVGDTMGSMVDLFAGYNWRAGNVVAGGQIEGTLFSDVAFKTVGEQTRNTRQVSNGVVTTGVNQVAMQASEQLRSNVGVIGRAGYLVTPNLMLYGLGGLALGHFTFPDPGNFEGPNGKWVAGYTAGAGGEFKLTQRWSLRGEYRYMHFDIDRNETRTSSSTQTLGTTTIFRSNADTTSRKTSADIHIAKIGAVYGFCYCD</sequence>
<proteinExistence type="inferred from homology"/>
<dbReference type="SUPFAM" id="SSF56925">
    <property type="entry name" value="OMPA-like"/>
    <property type="match status" value="4"/>
</dbReference>
<feature type="region of interest" description="Disordered" evidence="6">
    <location>
        <begin position="619"/>
        <end position="642"/>
    </location>
</feature>
<dbReference type="PANTHER" id="PTHR34001:SF3">
    <property type="entry name" value="BLL7405 PROTEIN"/>
    <property type="match status" value="1"/>
</dbReference>
<dbReference type="PANTHER" id="PTHR34001">
    <property type="entry name" value="BLL7405 PROTEIN"/>
    <property type="match status" value="1"/>
</dbReference>
<protein>
    <submittedName>
        <fullName evidence="9">Opacity protein</fullName>
    </submittedName>
</protein>
<feature type="compositionally biased region" description="Low complexity" evidence="6">
    <location>
        <begin position="619"/>
        <end position="637"/>
    </location>
</feature>
<evidence type="ECO:0000256" key="4">
    <source>
        <dbReference type="ARBA" id="ARBA00023237"/>
    </source>
</evidence>
<keyword evidence="2 7" id="KW-0732">Signal</keyword>
<dbReference type="GO" id="GO:0009279">
    <property type="term" value="C:cell outer membrane"/>
    <property type="evidence" value="ECO:0007669"/>
    <property type="project" value="UniProtKB-SubCell"/>
</dbReference>
<dbReference type="EMBL" id="FMAE01000001">
    <property type="protein sequence ID" value="SCB06980.1"/>
    <property type="molecule type" value="Genomic_DNA"/>
</dbReference>
<dbReference type="Proteomes" id="UP000183174">
    <property type="component" value="Unassembled WGS sequence"/>
</dbReference>
<comment type="similarity">
    <text evidence="5">Belongs to the Omp25/RopB family.</text>
</comment>
<evidence type="ECO:0000259" key="8">
    <source>
        <dbReference type="Pfam" id="PF13505"/>
    </source>
</evidence>
<evidence type="ECO:0000256" key="6">
    <source>
        <dbReference type="SAM" id="MobiDB-lite"/>
    </source>
</evidence>
<feature type="domain" description="Outer membrane protein beta-barrel" evidence="8">
    <location>
        <begin position="882"/>
        <end position="1067"/>
    </location>
</feature>
<feature type="region of interest" description="Disordered" evidence="6">
    <location>
        <begin position="799"/>
        <end position="823"/>
    </location>
</feature>
<name>A0A1C3TUU4_9BRAD</name>